<dbReference type="Pfam" id="PF13192">
    <property type="entry name" value="Thioredoxin_3"/>
    <property type="match status" value="1"/>
</dbReference>
<evidence type="ECO:0000313" key="2">
    <source>
        <dbReference type="EMBL" id="TDP79322.1"/>
    </source>
</evidence>
<name>A0A4R6R0Z4_9BURK</name>
<keyword evidence="3" id="KW-1185">Reference proteome</keyword>
<dbReference type="InterPro" id="IPR012336">
    <property type="entry name" value="Thioredoxin-like_fold"/>
</dbReference>
<dbReference type="EMBL" id="SNXW01000016">
    <property type="protein sequence ID" value="TDP79322.1"/>
    <property type="molecule type" value="Genomic_DNA"/>
</dbReference>
<dbReference type="AlphaFoldDB" id="A0A4R6R0Z4"/>
<dbReference type="RefSeq" id="WP_133611286.1">
    <property type="nucleotide sequence ID" value="NZ_SNXW01000016.1"/>
</dbReference>
<evidence type="ECO:0000313" key="3">
    <source>
        <dbReference type="Proteomes" id="UP000294593"/>
    </source>
</evidence>
<dbReference type="SUPFAM" id="SSF52833">
    <property type="entry name" value="Thioredoxin-like"/>
    <property type="match status" value="1"/>
</dbReference>
<comment type="caution">
    <text evidence="2">The sequence shown here is derived from an EMBL/GenBank/DDBJ whole genome shotgun (WGS) entry which is preliminary data.</text>
</comment>
<dbReference type="Gene3D" id="3.40.30.10">
    <property type="entry name" value="Glutaredoxin"/>
    <property type="match status" value="1"/>
</dbReference>
<dbReference type="InterPro" id="IPR036249">
    <property type="entry name" value="Thioredoxin-like_sf"/>
</dbReference>
<reference evidence="2 3" key="1">
    <citation type="submission" date="2019-03" db="EMBL/GenBank/DDBJ databases">
        <title>Genomic Encyclopedia of Type Strains, Phase IV (KMG-IV): sequencing the most valuable type-strain genomes for metagenomic binning, comparative biology and taxonomic classification.</title>
        <authorList>
            <person name="Goeker M."/>
        </authorList>
    </citation>
    <scope>NUCLEOTIDE SEQUENCE [LARGE SCALE GENOMIC DNA]</scope>
    <source>
        <strain evidence="2 3">DSM 11901</strain>
    </source>
</reference>
<organism evidence="2 3">
    <name type="scientific">Aquabacterium commune</name>
    <dbReference type="NCBI Taxonomy" id="70586"/>
    <lineage>
        <taxon>Bacteria</taxon>
        <taxon>Pseudomonadati</taxon>
        <taxon>Pseudomonadota</taxon>
        <taxon>Betaproteobacteria</taxon>
        <taxon>Burkholderiales</taxon>
        <taxon>Aquabacterium</taxon>
    </lineage>
</organism>
<sequence>MSVKIELIAAPGCGKCVAAQKQLRAIATAMLGENEVVWREVIVLKEFEYAVSLGVLSMPAIAVNGELKFSSLPTPEQFRTMLTSLESF</sequence>
<accession>A0A4R6R0Z4</accession>
<dbReference type="OrthoDB" id="5796695at2"/>
<feature type="domain" description="Thioredoxin-like fold" evidence="1">
    <location>
        <begin position="4"/>
        <end position="82"/>
    </location>
</feature>
<proteinExistence type="predicted"/>
<protein>
    <submittedName>
        <fullName evidence="2">Thioredoxin-like protein</fullName>
    </submittedName>
</protein>
<dbReference type="Proteomes" id="UP000294593">
    <property type="component" value="Unassembled WGS sequence"/>
</dbReference>
<gene>
    <name evidence="2" type="ORF">EV672_11630</name>
</gene>
<evidence type="ECO:0000259" key="1">
    <source>
        <dbReference type="Pfam" id="PF13192"/>
    </source>
</evidence>